<proteinExistence type="predicted"/>
<evidence type="ECO:0000259" key="2">
    <source>
        <dbReference type="Pfam" id="PF14016"/>
    </source>
</evidence>
<reference evidence="3 4" key="1">
    <citation type="submission" date="2020-08" db="EMBL/GenBank/DDBJ databases">
        <title>Sequencing the genomes of 1000 actinobacteria strains.</title>
        <authorList>
            <person name="Klenk H.-P."/>
        </authorList>
    </citation>
    <scope>NUCLEOTIDE SEQUENCE [LARGE SCALE GENOMIC DNA]</scope>
    <source>
        <strain evidence="3 4">DSM 45582</strain>
    </source>
</reference>
<feature type="domain" description="DUF4232" evidence="2">
    <location>
        <begin position="44"/>
        <end position="161"/>
    </location>
</feature>
<name>A0A840NTX6_9PSEU</name>
<feature type="signal peptide" evidence="1">
    <location>
        <begin position="1"/>
        <end position="32"/>
    </location>
</feature>
<evidence type="ECO:0000313" key="3">
    <source>
        <dbReference type="EMBL" id="MBB5072652.1"/>
    </source>
</evidence>
<dbReference type="Pfam" id="PF14016">
    <property type="entry name" value="DUF4232"/>
    <property type="match status" value="1"/>
</dbReference>
<dbReference type="EMBL" id="JACHIV010000001">
    <property type="protein sequence ID" value="MBB5072652.1"/>
    <property type="molecule type" value="Genomic_DNA"/>
</dbReference>
<dbReference type="InterPro" id="IPR025326">
    <property type="entry name" value="DUF4232"/>
</dbReference>
<organism evidence="3 4">
    <name type="scientific">Saccharopolyspora gloriosae</name>
    <dbReference type="NCBI Taxonomy" id="455344"/>
    <lineage>
        <taxon>Bacteria</taxon>
        <taxon>Bacillati</taxon>
        <taxon>Actinomycetota</taxon>
        <taxon>Actinomycetes</taxon>
        <taxon>Pseudonocardiales</taxon>
        <taxon>Pseudonocardiaceae</taxon>
        <taxon>Saccharopolyspora</taxon>
    </lineage>
</organism>
<accession>A0A840NTX6</accession>
<keyword evidence="1" id="KW-0732">Signal</keyword>
<feature type="chain" id="PRO_5032497734" description="DUF4232 domain-containing protein" evidence="1">
    <location>
        <begin position="33"/>
        <end position="179"/>
    </location>
</feature>
<dbReference type="RefSeq" id="WP_184484152.1">
    <property type="nucleotide sequence ID" value="NZ_JACHIV010000001.1"/>
</dbReference>
<dbReference type="AlphaFoldDB" id="A0A840NTX6"/>
<evidence type="ECO:0000256" key="1">
    <source>
        <dbReference type="SAM" id="SignalP"/>
    </source>
</evidence>
<sequence length="179" mass="18333">MSSMFRTQRAKIAAIAGSALLAAVSFAGTAQAMPSDHPNYDEYCTPEQVDVTIGPLDHAMMHEGGDVRFTAKPGASCLLGGAPGLEFLDVQGNSAHIPTTRPSGGAEDVRIDEDHPATAAFSYPVTDPNTGNSIPGATPGGVEISFPGPVAPYAVTLPWNGATVPGPVTITNINPAPQP</sequence>
<protein>
    <recommendedName>
        <fullName evidence="2">DUF4232 domain-containing protein</fullName>
    </recommendedName>
</protein>
<evidence type="ECO:0000313" key="4">
    <source>
        <dbReference type="Proteomes" id="UP000580474"/>
    </source>
</evidence>
<gene>
    <name evidence="3" type="ORF">BJ969_005740</name>
</gene>
<dbReference type="Proteomes" id="UP000580474">
    <property type="component" value="Unassembled WGS sequence"/>
</dbReference>
<keyword evidence="4" id="KW-1185">Reference proteome</keyword>
<comment type="caution">
    <text evidence="3">The sequence shown here is derived from an EMBL/GenBank/DDBJ whole genome shotgun (WGS) entry which is preliminary data.</text>
</comment>